<sequence length="319" mass="35683">MKLILAQPEHSKHIAAFYNAIHGTDFPHPELFDEDTVARLLQDGELAMIVASKEQRIVGAGLAFPQAWNETLEIGALSVDDVPERNQVAKALFEALRRLGLKRYGIAYFRAPTEAAFRRGRDIGATCWGFRPMPGSRQISDAEMIMGFIDAKGGQGVRIRPPDNEITRLPFAARIIEALEQEADEIPYPKNFPVGSPRGTGTVVISGRIWPTYHSKGNYITIENSAGRYPVEIIREFVEKVREKGVSDIRMAVPVNHDDAYDDLLNLDFKPVAYLPGWFLRGPHRFDCIQMVAGMPRIPRITDDFIERAAGKVVSELTP</sequence>
<dbReference type="Proteomes" id="UP000321595">
    <property type="component" value="Chromosome"/>
</dbReference>
<keyword evidence="2" id="KW-1185">Reference proteome</keyword>
<organism evidence="1 2">
    <name type="scientific">Microvenator marinus</name>
    <dbReference type="NCBI Taxonomy" id="2600177"/>
    <lineage>
        <taxon>Bacteria</taxon>
        <taxon>Deltaproteobacteria</taxon>
        <taxon>Bradymonadales</taxon>
        <taxon>Microvenatoraceae</taxon>
        <taxon>Microvenator</taxon>
    </lineage>
</organism>
<gene>
    <name evidence="1" type="ORF">FRD01_12035</name>
</gene>
<dbReference type="Gene3D" id="3.40.630.30">
    <property type="match status" value="1"/>
</dbReference>
<evidence type="ECO:0000313" key="1">
    <source>
        <dbReference type="EMBL" id="QED27952.1"/>
    </source>
</evidence>
<dbReference type="EMBL" id="CP042467">
    <property type="protein sequence ID" value="QED27952.1"/>
    <property type="molecule type" value="Genomic_DNA"/>
</dbReference>
<dbReference type="AlphaFoldDB" id="A0A5B8XPY5"/>
<dbReference type="RefSeq" id="WP_146959951.1">
    <property type="nucleotide sequence ID" value="NZ_CP042467.1"/>
</dbReference>
<evidence type="ECO:0008006" key="3">
    <source>
        <dbReference type="Google" id="ProtNLM"/>
    </source>
</evidence>
<dbReference type="OrthoDB" id="5488086at2"/>
<dbReference type="InterPro" id="IPR016181">
    <property type="entry name" value="Acyl_CoA_acyltransferase"/>
</dbReference>
<evidence type="ECO:0000313" key="2">
    <source>
        <dbReference type="Proteomes" id="UP000321595"/>
    </source>
</evidence>
<reference evidence="1 2" key="1">
    <citation type="submission" date="2019-08" db="EMBL/GenBank/DDBJ databases">
        <authorList>
            <person name="Liang Q."/>
        </authorList>
    </citation>
    <scope>NUCLEOTIDE SEQUENCE [LARGE SCALE GENOMIC DNA]</scope>
    <source>
        <strain evidence="1 2">V1718</strain>
    </source>
</reference>
<dbReference type="SUPFAM" id="SSF55729">
    <property type="entry name" value="Acyl-CoA N-acyltransferases (Nat)"/>
    <property type="match status" value="1"/>
</dbReference>
<accession>A0A5B8XPY5</accession>
<dbReference type="KEGG" id="bbae:FRD01_12035"/>
<proteinExistence type="predicted"/>
<name>A0A5B8XPY5_9DELT</name>
<protein>
    <recommendedName>
        <fullName evidence="3">N-acetyltransferase domain-containing protein</fullName>
    </recommendedName>
</protein>